<name>A0A9N9TXX2_9HYPO</name>
<dbReference type="OrthoDB" id="4356994at2759"/>
<comment type="caution">
    <text evidence="2">The sequence shown here is derived from an EMBL/GenBank/DDBJ whole genome shotgun (WGS) entry which is preliminary data.</text>
</comment>
<dbReference type="AlphaFoldDB" id="A0A9N9TXX2"/>
<keyword evidence="3" id="KW-1185">Reference proteome</keyword>
<feature type="signal peptide" evidence="1">
    <location>
        <begin position="1"/>
        <end position="24"/>
    </location>
</feature>
<evidence type="ECO:0000313" key="2">
    <source>
        <dbReference type="EMBL" id="CAG9961994.1"/>
    </source>
</evidence>
<evidence type="ECO:0000313" key="3">
    <source>
        <dbReference type="Proteomes" id="UP000754883"/>
    </source>
</evidence>
<accession>A0A9N9TXX2</accession>
<dbReference type="Proteomes" id="UP000754883">
    <property type="component" value="Unassembled WGS sequence"/>
</dbReference>
<dbReference type="EMBL" id="CABFNO020000776">
    <property type="protein sequence ID" value="CAG9961994.1"/>
    <property type="molecule type" value="Genomic_DNA"/>
</dbReference>
<gene>
    <name evidence="2" type="ORF">CBYS24578_00018367</name>
</gene>
<feature type="chain" id="PRO_5040452525" evidence="1">
    <location>
        <begin position="25"/>
        <end position="89"/>
    </location>
</feature>
<evidence type="ECO:0000256" key="1">
    <source>
        <dbReference type="SAM" id="SignalP"/>
    </source>
</evidence>
<sequence>MIMSLAAWGDGSLLRIAWPLFVTAIVTDNCRYHDWMRNRLQRISKFGKNYERAYQYRLKMSQIRNAERSKAGAQVGLDSGGLGAFVIWY</sequence>
<protein>
    <submittedName>
        <fullName evidence="2">Uncharacterized protein</fullName>
    </submittedName>
</protein>
<reference evidence="3" key="1">
    <citation type="submission" date="2019-06" db="EMBL/GenBank/DDBJ databases">
        <authorList>
            <person name="Broberg M."/>
        </authorList>
    </citation>
    <scope>NUCLEOTIDE SEQUENCE [LARGE SCALE GENOMIC DNA]</scope>
</reference>
<organism evidence="2 3">
    <name type="scientific">Clonostachys byssicola</name>
    <dbReference type="NCBI Taxonomy" id="160290"/>
    <lineage>
        <taxon>Eukaryota</taxon>
        <taxon>Fungi</taxon>
        <taxon>Dikarya</taxon>
        <taxon>Ascomycota</taxon>
        <taxon>Pezizomycotina</taxon>
        <taxon>Sordariomycetes</taxon>
        <taxon>Hypocreomycetidae</taxon>
        <taxon>Hypocreales</taxon>
        <taxon>Bionectriaceae</taxon>
        <taxon>Clonostachys</taxon>
    </lineage>
</organism>
<keyword evidence="1" id="KW-0732">Signal</keyword>
<proteinExistence type="predicted"/>
<reference evidence="2 3" key="2">
    <citation type="submission" date="2021-10" db="EMBL/GenBank/DDBJ databases">
        <authorList>
            <person name="Piombo E."/>
        </authorList>
    </citation>
    <scope>NUCLEOTIDE SEQUENCE [LARGE SCALE GENOMIC DNA]</scope>
</reference>